<protein>
    <submittedName>
        <fullName evidence="2">Oidioi.mRNA.OKI2018_I69.PAR.g10548.t1.cds</fullName>
    </submittedName>
</protein>
<keyword evidence="1" id="KW-0812">Transmembrane</keyword>
<proteinExistence type="predicted"/>
<name>A0ABN7RUA5_OIKDI</name>
<evidence type="ECO:0000313" key="3">
    <source>
        <dbReference type="Proteomes" id="UP001158576"/>
    </source>
</evidence>
<keyword evidence="3" id="KW-1185">Reference proteome</keyword>
<organism evidence="2 3">
    <name type="scientific">Oikopleura dioica</name>
    <name type="common">Tunicate</name>
    <dbReference type="NCBI Taxonomy" id="34765"/>
    <lineage>
        <taxon>Eukaryota</taxon>
        <taxon>Metazoa</taxon>
        <taxon>Chordata</taxon>
        <taxon>Tunicata</taxon>
        <taxon>Appendicularia</taxon>
        <taxon>Copelata</taxon>
        <taxon>Oikopleuridae</taxon>
        <taxon>Oikopleura</taxon>
    </lineage>
</organism>
<feature type="transmembrane region" description="Helical" evidence="1">
    <location>
        <begin position="184"/>
        <end position="206"/>
    </location>
</feature>
<accession>A0ABN7RUA5</accession>
<reference evidence="2 3" key="1">
    <citation type="submission" date="2021-04" db="EMBL/GenBank/DDBJ databases">
        <authorList>
            <person name="Bliznina A."/>
        </authorList>
    </citation>
    <scope>NUCLEOTIDE SEQUENCE [LARGE SCALE GENOMIC DNA]</scope>
</reference>
<dbReference type="Proteomes" id="UP001158576">
    <property type="component" value="Chromosome PAR"/>
</dbReference>
<keyword evidence="1" id="KW-0472">Membrane</keyword>
<sequence>MDFTESVAKLKSVPRYAGSKEQPHLFYITEGVQKTSINYHLQYGRGDARWNMHVRACSAKAAILQCSSADSKVNPCKGTAKIEILDPKLIIVERKENVKKPRNVFKLNYDHPDVKDIKKYGKVTTTRDHCKSCKPSLRYHVIQREFRSNNGKKLVVKVRDDNFNFDHLQEILLKCKKRGNWARGLSITGISLSTIAGFVVLFVWIINNSIFDPQLADTDPANGPYPSPFDGQLSG</sequence>
<evidence type="ECO:0000256" key="1">
    <source>
        <dbReference type="SAM" id="Phobius"/>
    </source>
</evidence>
<evidence type="ECO:0000313" key="2">
    <source>
        <dbReference type="EMBL" id="CAG5084104.1"/>
    </source>
</evidence>
<keyword evidence="1" id="KW-1133">Transmembrane helix</keyword>
<gene>
    <name evidence="2" type="ORF">OKIOD_LOCUS2106</name>
</gene>
<dbReference type="EMBL" id="OU015568">
    <property type="protein sequence ID" value="CAG5084104.1"/>
    <property type="molecule type" value="Genomic_DNA"/>
</dbReference>